<name>A0AAF0YAJ6_9TREE</name>
<evidence type="ECO:0000313" key="2">
    <source>
        <dbReference type="EMBL" id="WOO82912.1"/>
    </source>
</evidence>
<dbReference type="GeneID" id="87809615"/>
<accession>A0AAF0YAJ6</accession>
<reference evidence="2" key="1">
    <citation type="submission" date="2023-10" db="EMBL/GenBank/DDBJ databases">
        <authorList>
            <person name="Noh H."/>
        </authorList>
    </citation>
    <scope>NUCLEOTIDE SEQUENCE</scope>
    <source>
        <strain evidence="2">DUCC4014</strain>
    </source>
</reference>
<gene>
    <name evidence="2" type="ORF">LOC62_04G006392</name>
</gene>
<feature type="chain" id="PRO_5042281500" evidence="1">
    <location>
        <begin position="20"/>
        <end position="257"/>
    </location>
</feature>
<dbReference type="EMBL" id="CP086717">
    <property type="protein sequence ID" value="WOO82912.1"/>
    <property type="molecule type" value="Genomic_DNA"/>
</dbReference>
<feature type="signal peptide" evidence="1">
    <location>
        <begin position="1"/>
        <end position="19"/>
    </location>
</feature>
<keyword evidence="3" id="KW-1185">Reference proteome</keyword>
<dbReference type="RefSeq" id="XP_062628944.1">
    <property type="nucleotide sequence ID" value="XM_062772960.1"/>
</dbReference>
<protein>
    <submittedName>
        <fullName evidence="2">Uncharacterized protein</fullName>
    </submittedName>
</protein>
<proteinExistence type="predicted"/>
<evidence type="ECO:0000313" key="3">
    <source>
        <dbReference type="Proteomes" id="UP000827549"/>
    </source>
</evidence>
<keyword evidence="1" id="KW-0732">Signal</keyword>
<dbReference type="AlphaFoldDB" id="A0AAF0YAJ6"/>
<dbReference type="Proteomes" id="UP000827549">
    <property type="component" value="Chromosome 4"/>
</dbReference>
<evidence type="ECO:0000256" key="1">
    <source>
        <dbReference type="SAM" id="SignalP"/>
    </source>
</evidence>
<organism evidence="2 3">
    <name type="scientific">Vanrija pseudolonga</name>
    <dbReference type="NCBI Taxonomy" id="143232"/>
    <lineage>
        <taxon>Eukaryota</taxon>
        <taxon>Fungi</taxon>
        <taxon>Dikarya</taxon>
        <taxon>Basidiomycota</taxon>
        <taxon>Agaricomycotina</taxon>
        <taxon>Tremellomycetes</taxon>
        <taxon>Trichosporonales</taxon>
        <taxon>Trichosporonaceae</taxon>
        <taxon>Vanrija</taxon>
    </lineage>
</organism>
<sequence length="257" mass="27255">MLLALHTFASLLLASLVVAQSQSTSTPTAAPTAPTTIPTGGVATTTTFHGTINDGAQVMTLDTATVKYILANVTVKFPTSSDWWAAEAKHPWPNLALLGGPLNNVSLPPLSSLPQGSRYYYAYNFNLTLNNDDTSLLKAPLVVAQEGRSGDPSWPNFLQPASFVAKELINAKVRPGQGYYLRYLFDSYSGTSSQPNNFLNVTSDKFEIRAGSITTYPANFSVADNYQYSPSEAMGSGAGIVLPGSLLVVGLLAAAVL</sequence>